<organism evidence="26 27">
    <name type="scientific">Chara braunii</name>
    <name type="common">Braun's stonewort</name>
    <dbReference type="NCBI Taxonomy" id="69332"/>
    <lineage>
        <taxon>Eukaryota</taxon>
        <taxon>Viridiplantae</taxon>
        <taxon>Streptophyta</taxon>
        <taxon>Charophyceae</taxon>
        <taxon>Charales</taxon>
        <taxon>Characeae</taxon>
        <taxon>Chara</taxon>
    </lineage>
</organism>
<evidence type="ECO:0000256" key="1">
    <source>
        <dbReference type="ARBA" id="ARBA00001947"/>
    </source>
</evidence>
<dbReference type="InterPro" id="IPR014756">
    <property type="entry name" value="Ig_E-set"/>
</dbReference>
<dbReference type="GO" id="GO:0008270">
    <property type="term" value="F:zinc ion binding"/>
    <property type="evidence" value="ECO:0007669"/>
    <property type="project" value="InterPro"/>
</dbReference>
<evidence type="ECO:0000259" key="24">
    <source>
        <dbReference type="PROSITE" id="PS51332"/>
    </source>
</evidence>
<feature type="domain" description="B12-binding N-terminal" evidence="25">
    <location>
        <begin position="943"/>
        <end position="1039"/>
    </location>
</feature>
<evidence type="ECO:0000313" key="27">
    <source>
        <dbReference type="Proteomes" id="UP000265515"/>
    </source>
</evidence>
<dbReference type="InterPro" id="IPR003759">
    <property type="entry name" value="Cbl-bd_cap"/>
</dbReference>
<dbReference type="Pfam" id="PF16561">
    <property type="entry name" value="AMPK1_CBM"/>
    <property type="match status" value="1"/>
</dbReference>
<comment type="similarity">
    <text evidence="4">Belongs to the vitamin-B12 dependent methionine synthase family.</text>
</comment>
<keyword evidence="6 19" id="KW-0489">Methyltransferase</keyword>
<feature type="binding site" evidence="18">
    <location>
        <position position="602"/>
    </location>
    <ligand>
        <name>Zn(2+)</name>
        <dbReference type="ChEBI" id="CHEBI:29105"/>
    </ligand>
</feature>
<feature type="domain" description="AdoMet activation" evidence="23">
    <location>
        <begin position="1202"/>
        <end position="1540"/>
    </location>
</feature>
<evidence type="ECO:0000256" key="10">
    <source>
        <dbReference type="ARBA" id="ARBA00022691"/>
    </source>
</evidence>
<dbReference type="SMART" id="SM01018">
    <property type="entry name" value="B12-binding_2"/>
    <property type="match status" value="1"/>
</dbReference>
<dbReference type="InterPro" id="IPR004223">
    <property type="entry name" value="VitB12-dep_Met_synth_activ_dom"/>
</dbReference>
<dbReference type="Gene3D" id="2.60.40.10">
    <property type="entry name" value="Immunoglobulins"/>
    <property type="match status" value="1"/>
</dbReference>
<evidence type="ECO:0000256" key="6">
    <source>
        <dbReference type="ARBA" id="ARBA00022603"/>
    </source>
</evidence>
<dbReference type="Gene3D" id="3.20.20.330">
    <property type="entry name" value="Homocysteine-binding-like domain"/>
    <property type="match status" value="1"/>
</dbReference>
<keyword evidence="15" id="KW-0170">Cobalt</keyword>
<comment type="cofactor">
    <cofactor evidence="1 18">
        <name>Zn(2+)</name>
        <dbReference type="ChEBI" id="CHEBI:29105"/>
    </cofactor>
</comment>
<dbReference type="Pfam" id="PF02574">
    <property type="entry name" value="S-methyl_trans"/>
    <property type="match status" value="1"/>
</dbReference>
<feature type="region of interest" description="Disordered" evidence="20">
    <location>
        <begin position="165"/>
        <end position="209"/>
    </location>
</feature>
<evidence type="ECO:0000256" key="3">
    <source>
        <dbReference type="ARBA" id="ARBA00005178"/>
    </source>
</evidence>
<dbReference type="Gramene" id="GBG77698">
    <property type="protein sequence ID" value="GBG77698"/>
    <property type="gene ID" value="CBR_g24144"/>
</dbReference>
<evidence type="ECO:0000256" key="17">
    <source>
        <dbReference type="ARBA" id="ARBA00031040"/>
    </source>
</evidence>
<keyword evidence="13 18" id="KW-0862">Zinc</keyword>
<feature type="binding site" evidence="18">
    <location>
        <position position="603"/>
    </location>
    <ligand>
        <name>Zn(2+)</name>
        <dbReference type="ChEBI" id="CHEBI:29105"/>
    </ligand>
</feature>
<evidence type="ECO:0000256" key="20">
    <source>
        <dbReference type="SAM" id="MobiDB-lite"/>
    </source>
</evidence>
<dbReference type="Pfam" id="PF02310">
    <property type="entry name" value="B12-binding"/>
    <property type="match status" value="1"/>
</dbReference>
<evidence type="ECO:0000256" key="15">
    <source>
        <dbReference type="ARBA" id="ARBA00023285"/>
    </source>
</evidence>
<dbReference type="PROSITE" id="PS50974">
    <property type="entry name" value="ADOMET_ACTIVATION"/>
    <property type="match status" value="1"/>
</dbReference>
<dbReference type="FunFam" id="3.20.20.20:FF:000002">
    <property type="entry name" value="Methionine synthase"/>
    <property type="match status" value="1"/>
</dbReference>
<keyword evidence="11 18" id="KW-0479">Metal-binding</keyword>
<feature type="domain" description="Hcy-binding" evidence="21">
    <location>
        <begin position="295"/>
        <end position="617"/>
    </location>
</feature>
<dbReference type="CDD" id="cd02069">
    <property type="entry name" value="methionine_synthase_B12_BD"/>
    <property type="match status" value="1"/>
</dbReference>
<evidence type="ECO:0000256" key="16">
    <source>
        <dbReference type="ARBA" id="ARBA00030163"/>
    </source>
</evidence>
<dbReference type="InterPro" id="IPR013783">
    <property type="entry name" value="Ig-like_fold"/>
</dbReference>
<dbReference type="InterPro" id="IPR037010">
    <property type="entry name" value="VitB12-dep_Met_synth_activ_sf"/>
</dbReference>
<dbReference type="Gene3D" id="1.10.288.10">
    <property type="entry name" value="Cobalamin-dependent Methionine Synthase, domain 2"/>
    <property type="match status" value="1"/>
</dbReference>
<evidence type="ECO:0000256" key="13">
    <source>
        <dbReference type="ARBA" id="ARBA00022833"/>
    </source>
</evidence>
<keyword evidence="12" id="KW-0677">Repeat</keyword>
<dbReference type="Pfam" id="PF02607">
    <property type="entry name" value="B12-binding_2"/>
    <property type="match status" value="1"/>
</dbReference>
<dbReference type="FunFam" id="1.10.1240.10:FF:000001">
    <property type="entry name" value="Methionine synthase"/>
    <property type="match status" value="1"/>
</dbReference>
<dbReference type="Gene3D" id="3.40.50.280">
    <property type="entry name" value="Cobalamin-binding domain"/>
    <property type="match status" value="1"/>
</dbReference>
<evidence type="ECO:0000256" key="8">
    <source>
        <dbReference type="ARBA" id="ARBA00022628"/>
    </source>
</evidence>
<keyword evidence="9 19" id="KW-0808">Transferase</keyword>
<sequence>MALAPMVVVVVLVAVVWPFVPVHVSIACLSLLVAAAAAIRWRRKRAPIGVKTSVAKQGLGAKSALEDVAAAGAAPADPAADGVTTTAQEGPVKSQLPQAAAERELATTRTAAEERGDLATAQKAAEERGDLATAQKAAEERDVTTAVTGVAEPSTTTLEKVAAAVEEQGQQRQESEKERTSTSDWTSNLESLFPKAEFRPPSRRPCPKSDRWGVAQFKWKHGGSKVEVVGSFSAGEPVPLKPSLVEPGVFYVDYACPQGPIEYSFIVDGERKVDPDAPVSAATGNNTVVVERNMFDVLSRMFEQRILMIDGAMGTMIQRHRLEEEDFRGTRYVNHTHDLKGNNDLLVITRPDLIEDIHKEYLMKGADIVETNTFSGTWISQADYELQAEEEVRLINVEATKVAMRAADAVTQMEPTRPRFVAGAIGPTNRTLSVSPSVENPAFRACTFDEVAAAYKFQVKALVEAGVDVLLVETIFDTLNAKACCYAIQEYFDEVGFEIPIFISGTIVDNSGRTLSGQTGEAFWISICHARPLAVGLNCALGARDMRGYVDTLSKIADTNVICYPNAGLPNAMGGYDESPSQFGENLRDFLTGGLVNIVGGCCGTTPDHINAVAQIAKDCKPRPIPKVRNLLRISGLEPFIYTPETIPFINLGERCNVAGSIIFKKAIMAGDYDKGLSIAVKQVDAGAQVIDINMDEGLLDSVAAMTRFVNLLVSEPEVARVPFMIDSSKFHVVEAGLKCSQGKCIVNSISLKEGEEVFKHHANIVKRHGAAVVVMAFDEEGQAATEYDKVRICTRAFKILVDDVGMNPEDIIFDPNILTIATGLEEHNNYAVDFIEATRKIKKLCPGAKISGGVSNISFSFRGNEPVRRAFHSAFLYHAIKAGMDMGIVNAGQIDIYDDIDKVLLEHVEDCILNRRPDSTERMLELAQKIDPKGSGPKDPGQQNAWRQLPVEKRLEHALVKGIDQHVVDDAEEARVCGQYQRPLHIIEGPLMAGMNVVGDLFGAGKMFLPQVIKSARVMKKAVAHLIPYMEKEKEEARKLNPELSEDSNAGVVVIATVKGDVHDIGKNIVAVVLGCNNYRVVDLGVMTPCATILQACREHHADVVGLSGLITPSLDEMVTVAKEMEREGFKIPLLIGGATTSRMHTAVKIAPQYSGPVVHVLDASRSVPVVSALIDETVREDFVQDIKETYAELREEHYAGLEDRKYIPLEKARRLKLKVDWKDPISAPIRPKFLGTKVFSDYPLEKLVDAIDWNPFFQVWQLRGRYPNRGYPKIFNDETVGAEARKLHEEALLMLDDIVKNKRLQTRAIIGMYPANSVEDDIETYADETCTEVRAVFHTLRQQAEQETNGPYIALSDFVAPKSTGIVDYIGMFVVSSGFGLEKMTAEFKEKHDDYSYIMAEALADRLAEAAAEVLHLEVRKEYWGYSKEESLSVDDLLKVKYQGIRPAPGYPSQPDHTEKKTMWDLMDVEELTGVQLTETMAMLPAASVSGLFFASPHSQYFAVGKITPDQVKDYAGRKGMPLTDTEKWLGPMLSYEP</sequence>
<gene>
    <name evidence="26" type="ORF">CBR_g24144</name>
</gene>
<dbReference type="InterPro" id="IPR000489">
    <property type="entry name" value="Pterin-binding_dom"/>
</dbReference>
<dbReference type="OrthoDB" id="261426at2759"/>
<name>A0A388L5Z9_CHABU</name>
<evidence type="ECO:0000256" key="19">
    <source>
        <dbReference type="PROSITE-ProRule" id="PRU00346"/>
    </source>
</evidence>
<evidence type="ECO:0000256" key="5">
    <source>
        <dbReference type="ARBA" id="ARBA00012032"/>
    </source>
</evidence>
<dbReference type="InterPro" id="IPR011005">
    <property type="entry name" value="Dihydropteroate_synth-like_sf"/>
</dbReference>
<feature type="compositionally biased region" description="Basic and acidic residues" evidence="20">
    <location>
        <begin position="101"/>
        <end position="117"/>
    </location>
</feature>
<proteinExistence type="inferred from homology"/>
<keyword evidence="10" id="KW-0949">S-adenosyl-L-methionine</keyword>
<comment type="cofactor">
    <cofactor evidence="2">
        <name>methylcob(III)alamin</name>
        <dbReference type="ChEBI" id="CHEBI:28115"/>
    </cofactor>
</comment>
<dbReference type="CDD" id="cd00740">
    <property type="entry name" value="MeTr"/>
    <property type="match status" value="1"/>
</dbReference>
<keyword evidence="27" id="KW-1185">Reference proteome</keyword>
<reference evidence="26 27" key="1">
    <citation type="journal article" date="2018" name="Cell">
        <title>The Chara Genome: Secondary Complexity and Implications for Plant Terrestrialization.</title>
        <authorList>
            <person name="Nishiyama T."/>
            <person name="Sakayama H."/>
            <person name="Vries J.D."/>
            <person name="Buschmann H."/>
            <person name="Saint-Marcoux D."/>
            <person name="Ullrich K.K."/>
            <person name="Haas F.B."/>
            <person name="Vanderstraeten L."/>
            <person name="Becker D."/>
            <person name="Lang D."/>
            <person name="Vosolsobe S."/>
            <person name="Rombauts S."/>
            <person name="Wilhelmsson P.K.I."/>
            <person name="Janitza P."/>
            <person name="Kern R."/>
            <person name="Heyl A."/>
            <person name="Rumpler F."/>
            <person name="Villalobos L.I.A.C."/>
            <person name="Clay J.M."/>
            <person name="Skokan R."/>
            <person name="Toyoda A."/>
            <person name="Suzuki Y."/>
            <person name="Kagoshima H."/>
            <person name="Schijlen E."/>
            <person name="Tajeshwar N."/>
            <person name="Catarino B."/>
            <person name="Hetherington A.J."/>
            <person name="Saltykova A."/>
            <person name="Bonnot C."/>
            <person name="Breuninger H."/>
            <person name="Symeonidi A."/>
            <person name="Radhakrishnan G.V."/>
            <person name="Van Nieuwerburgh F."/>
            <person name="Deforce D."/>
            <person name="Chang C."/>
            <person name="Karol K.G."/>
            <person name="Hedrich R."/>
            <person name="Ulvskov P."/>
            <person name="Glockner G."/>
            <person name="Delwiche C.F."/>
            <person name="Petrasek J."/>
            <person name="Van de Peer Y."/>
            <person name="Friml J."/>
            <person name="Beilby M."/>
            <person name="Dolan L."/>
            <person name="Kohara Y."/>
            <person name="Sugano S."/>
            <person name="Fujiyama A."/>
            <person name="Delaux P.-M."/>
            <person name="Quint M."/>
            <person name="TheiBen G."/>
            <person name="Hagemann M."/>
            <person name="Harholt J."/>
            <person name="Dunand C."/>
            <person name="Zachgo S."/>
            <person name="Langdale J."/>
            <person name="Maumus F."/>
            <person name="Straeten D.V.D."/>
            <person name="Gould S.B."/>
            <person name="Rensing S.A."/>
        </authorList>
    </citation>
    <scope>NUCLEOTIDE SEQUENCE [LARGE SCALE GENOMIC DNA]</scope>
    <source>
        <strain evidence="26 27">S276</strain>
    </source>
</reference>
<dbReference type="SUPFAM" id="SSF47644">
    <property type="entry name" value="Methionine synthase domain"/>
    <property type="match status" value="1"/>
</dbReference>
<evidence type="ECO:0000259" key="25">
    <source>
        <dbReference type="PROSITE" id="PS51337"/>
    </source>
</evidence>
<dbReference type="FunFam" id="3.40.50.280:FF:000001">
    <property type="entry name" value="Methionine synthase"/>
    <property type="match status" value="1"/>
</dbReference>
<dbReference type="CDD" id="cd02859">
    <property type="entry name" value="E_set_AMPKbeta_like_N"/>
    <property type="match status" value="1"/>
</dbReference>
<dbReference type="NCBIfam" id="NF007024">
    <property type="entry name" value="PRK09490.1"/>
    <property type="match status" value="1"/>
</dbReference>
<dbReference type="GO" id="GO:0031419">
    <property type="term" value="F:cobalamin binding"/>
    <property type="evidence" value="ECO:0007669"/>
    <property type="project" value="UniProtKB-KW"/>
</dbReference>
<dbReference type="InterPro" id="IPR032640">
    <property type="entry name" value="AMPK1_CBM"/>
</dbReference>
<evidence type="ECO:0000313" key="26">
    <source>
        <dbReference type="EMBL" id="GBG77698.1"/>
    </source>
</evidence>
<dbReference type="Pfam" id="PF02965">
    <property type="entry name" value="Met_synt_B12"/>
    <property type="match status" value="1"/>
</dbReference>
<accession>A0A388L5Z9</accession>
<dbReference type="NCBIfam" id="TIGR02082">
    <property type="entry name" value="metH"/>
    <property type="match status" value="1"/>
</dbReference>
<keyword evidence="14" id="KW-0486">Methionine biosynthesis</keyword>
<dbReference type="PROSITE" id="PS51337">
    <property type="entry name" value="B12_BINDING_NTER"/>
    <property type="match status" value="1"/>
</dbReference>
<dbReference type="PROSITE" id="PS51332">
    <property type="entry name" value="B12_BINDING"/>
    <property type="match status" value="1"/>
</dbReference>
<evidence type="ECO:0000259" key="22">
    <source>
        <dbReference type="PROSITE" id="PS50972"/>
    </source>
</evidence>
<feature type="region of interest" description="Disordered" evidence="20">
    <location>
        <begin position="75"/>
        <end position="148"/>
    </location>
</feature>
<evidence type="ECO:0000256" key="2">
    <source>
        <dbReference type="ARBA" id="ARBA00001956"/>
    </source>
</evidence>
<dbReference type="Gene3D" id="3.20.20.20">
    <property type="entry name" value="Dihydropteroate synthase-like"/>
    <property type="match status" value="1"/>
</dbReference>
<dbReference type="OMA" id="ADCIAMS"/>
<dbReference type="SUPFAM" id="SSF56507">
    <property type="entry name" value="Methionine synthase activation domain-like"/>
    <property type="match status" value="1"/>
</dbReference>
<evidence type="ECO:0000256" key="14">
    <source>
        <dbReference type="ARBA" id="ARBA00023167"/>
    </source>
</evidence>
<dbReference type="GO" id="GO:0050667">
    <property type="term" value="P:homocysteine metabolic process"/>
    <property type="evidence" value="ECO:0007669"/>
    <property type="project" value="TreeGrafter"/>
</dbReference>
<dbReference type="SUPFAM" id="SSF51717">
    <property type="entry name" value="Dihydropteroate synthetase-like"/>
    <property type="match status" value="1"/>
</dbReference>
<dbReference type="SUPFAM" id="SSF82282">
    <property type="entry name" value="Homocysteine S-methyltransferase"/>
    <property type="match status" value="1"/>
</dbReference>
<dbReference type="Gene3D" id="3.10.196.10">
    <property type="entry name" value="Vitamin B12-dependent methionine synthase, activation domain"/>
    <property type="match status" value="1"/>
</dbReference>
<dbReference type="InterPro" id="IPR006158">
    <property type="entry name" value="Cobalamin-bd"/>
</dbReference>
<evidence type="ECO:0000256" key="12">
    <source>
        <dbReference type="ARBA" id="ARBA00022737"/>
    </source>
</evidence>
<evidence type="ECO:0000259" key="21">
    <source>
        <dbReference type="PROSITE" id="PS50970"/>
    </source>
</evidence>
<dbReference type="Proteomes" id="UP000265515">
    <property type="component" value="Unassembled WGS sequence"/>
</dbReference>
<dbReference type="Pfam" id="PF00809">
    <property type="entry name" value="Pterin_bind"/>
    <property type="match status" value="1"/>
</dbReference>
<evidence type="ECO:0000256" key="18">
    <source>
        <dbReference type="PROSITE-ProRule" id="PRU00333"/>
    </source>
</evidence>
<dbReference type="Gene3D" id="1.10.1240.10">
    <property type="entry name" value="Methionine synthase domain"/>
    <property type="match status" value="1"/>
</dbReference>
<dbReference type="InterPro" id="IPR003726">
    <property type="entry name" value="HCY_dom"/>
</dbReference>
<feature type="binding site" evidence="18">
    <location>
        <position position="539"/>
    </location>
    <ligand>
        <name>Zn(2+)</name>
        <dbReference type="ChEBI" id="CHEBI:29105"/>
    </ligand>
</feature>
<evidence type="ECO:0000259" key="23">
    <source>
        <dbReference type="PROSITE" id="PS50974"/>
    </source>
</evidence>
<keyword evidence="7" id="KW-0028">Amino-acid biosynthesis</keyword>
<dbReference type="GO" id="GO:0008705">
    <property type="term" value="F:methionine synthase activity"/>
    <property type="evidence" value="ECO:0007669"/>
    <property type="project" value="UniProtKB-EC"/>
</dbReference>
<evidence type="ECO:0000256" key="4">
    <source>
        <dbReference type="ARBA" id="ARBA00010398"/>
    </source>
</evidence>
<feature type="compositionally biased region" description="Low complexity" evidence="20">
    <location>
        <begin position="75"/>
        <end position="87"/>
    </location>
</feature>
<dbReference type="EC" id="2.1.1.13" evidence="5"/>
<protein>
    <recommendedName>
        <fullName evidence="5">methionine synthase</fullName>
        <ecNumber evidence="5">2.1.1.13</ecNumber>
    </recommendedName>
    <alternativeName>
        <fullName evidence="17">5-methyltetrahydrofolate--homocysteine methyltransferase</fullName>
    </alternativeName>
    <alternativeName>
        <fullName evidence="16">Vitamin-B12 dependent methionine synthase</fullName>
    </alternativeName>
</protein>
<comment type="caution">
    <text evidence="26">The sequence shown here is derived from an EMBL/GenBank/DDBJ whole genome shotgun (WGS) entry which is preliminary data.</text>
</comment>
<dbReference type="EMBL" id="BFEA01000275">
    <property type="protein sequence ID" value="GBG77698.1"/>
    <property type="molecule type" value="Genomic_DNA"/>
</dbReference>
<evidence type="ECO:0000256" key="11">
    <source>
        <dbReference type="ARBA" id="ARBA00022723"/>
    </source>
</evidence>
<feature type="domain" description="B12-binding" evidence="24">
    <location>
        <begin position="1051"/>
        <end position="1186"/>
    </location>
</feature>
<dbReference type="PROSITE" id="PS50972">
    <property type="entry name" value="PTERIN_BINDING"/>
    <property type="match status" value="1"/>
</dbReference>
<dbReference type="InterPro" id="IPR036589">
    <property type="entry name" value="HCY_dom_sf"/>
</dbReference>
<dbReference type="InterPro" id="IPR036594">
    <property type="entry name" value="Meth_synthase_dom"/>
</dbReference>
<evidence type="ECO:0000256" key="7">
    <source>
        <dbReference type="ARBA" id="ARBA00022605"/>
    </source>
</evidence>
<evidence type="ECO:0000256" key="9">
    <source>
        <dbReference type="ARBA" id="ARBA00022679"/>
    </source>
</evidence>
<dbReference type="GO" id="GO:0005829">
    <property type="term" value="C:cytosol"/>
    <property type="evidence" value="ECO:0007669"/>
    <property type="project" value="TreeGrafter"/>
</dbReference>
<feature type="domain" description="Pterin-binding" evidence="22">
    <location>
        <begin position="649"/>
        <end position="910"/>
    </location>
</feature>
<keyword evidence="8" id="KW-0846">Cobalamin</keyword>
<dbReference type="UniPathway" id="UPA00051">
    <property type="reaction ID" value="UER00081"/>
</dbReference>
<dbReference type="FunFam" id="3.20.20.330:FF:000001">
    <property type="entry name" value="Methionine synthase"/>
    <property type="match status" value="1"/>
</dbReference>
<dbReference type="SUPFAM" id="SSF81296">
    <property type="entry name" value="E set domains"/>
    <property type="match status" value="1"/>
</dbReference>
<dbReference type="InterPro" id="IPR011822">
    <property type="entry name" value="MetH"/>
</dbReference>
<dbReference type="PROSITE" id="PS50970">
    <property type="entry name" value="HCY"/>
    <property type="match status" value="1"/>
</dbReference>
<dbReference type="PANTHER" id="PTHR45833">
    <property type="entry name" value="METHIONINE SYNTHASE"/>
    <property type="match status" value="1"/>
</dbReference>
<dbReference type="PANTHER" id="PTHR45833:SF1">
    <property type="entry name" value="METHIONINE SYNTHASE"/>
    <property type="match status" value="1"/>
</dbReference>
<dbReference type="GO" id="GO:0046653">
    <property type="term" value="P:tetrahydrofolate metabolic process"/>
    <property type="evidence" value="ECO:0007669"/>
    <property type="project" value="TreeGrafter"/>
</dbReference>
<dbReference type="SUPFAM" id="SSF52242">
    <property type="entry name" value="Cobalamin (vitamin B12)-binding domain"/>
    <property type="match status" value="1"/>
</dbReference>
<dbReference type="InterPro" id="IPR050554">
    <property type="entry name" value="Met_Synthase/Corrinoid"/>
</dbReference>
<dbReference type="InterPro" id="IPR033706">
    <property type="entry name" value="Met_synthase_B12-bd"/>
</dbReference>
<dbReference type="GO" id="GO:0032259">
    <property type="term" value="P:methylation"/>
    <property type="evidence" value="ECO:0007669"/>
    <property type="project" value="UniProtKB-KW"/>
</dbReference>
<dbReference type="InterPro" id="IPR036724">
    <property type="entry name" value="Cobalamin-bd_sf"/>
</dbReference>
<comment type="pathway">
    <text evidence="3">Amino-acid biosynthesis; L-methionine biosynthesis via de novo pathway; L-methionine from L-homocysteine (MetH route): step 1/1.</text>
</comment>
<dbReference type="STRING" id="69332.A0A388L5Z9"/>